<dbReference type="InterPro" id="IPR029526">
    <property type="entry name" value="PGBD"/>
</dbReference>
<keyword evidence="4" id="KW-1185">Reference proteome</keyword>
<feature type="domain" description="PiggyBac transposable element-derived protein" evidence="2">
    <location>
        <begin position="300"/>
        <end position="415"/>
    </location>
</feature>
<dbReference type="AlphaFoldDB" id="A0AB34J067"/>
<sequence length="420" mass="47301">MQFSLQNGGNADNSVSEGNGSPPSVGDRVSVPVRAFGEEYARQRAAQHPSRVAWSSDALRDEGVVRDKSSDGKFLVYFNDDQEPVWSARKALQFVSRGDAPTRRRVVAEASSDDEDDDAPAADFDDDDAEERSGGHLDAQTGPSTPADLEGWQRNDAYSSDERMKWGHFSEHPPVWNVLHELPKDQQTVEFFFAACKSWFNMDFLSDMAELMHKKGREKGVQWAAWKVSVDDLLQWIGVWYYFLAFPQSGGRRSYFMHSSAHRTFGPRHYLEEWLKRGKNGDHKGVKWFENMETVFSLPKGDVGTTDPFHEVRHMWESFGSHFRKVVTPGWLLCLDESMVAWQGKGMPGLMVVPRKPTPLGLEIHTLCDAQSGVLVNYEVFEGKTAMAAKEFVGDKTDIGEINKSTALTLRCVKPYFSSG</sequence>
<evidence type="ECO:0000259" key="2">
    <source>
        <dbReference type="Pfam" id="PF13843"/>
    </source>
</evidence>
<dbReference type="PANTHER" id="PTHR46599">
    <property type="entry name" value="PIGGYBAC TRANSPOSABLE ELEMENT-DERIVED PROTEIN 4"/>
    <property type="match status" value="1"/>
</dbReference>
<feature type="compositionally biased region" description="Basic and acidic residues" evidence="1">
    <location>
        <begin position="58"/>
        <end position="68"/>
    </location>
</feature>
<proteinExistence type="predicted"/>
<dbReference type="EMBL" id="JBGBPQ010000016">
    <property type="protein sequence ID" value="KAL1508654.1"/>
    <property type="molecule type" value="Genomic_DNA"/>
</dbReference>
<accession>A0AB34J067</accession>
<dbReference type="PANTHER" id="PTHR46599:SF3">
    <property type="entry name" value="PIGGYBAC TRANSPOSABLE ELEMENT-DERIVED PROTEIN 4"/>
    <property type="match status" value="1"/>
</dbReference>
<evidence type="ECO:0000313" key="3">
    <source>
        <dbReference type="EMBL" id="KAL1508654.1"/>
    </source>
</evidence>
<feature type="compositionally biased region" description="Acidic residues" evidence="1">
    <location>
        <begin position="111"/>
        <end position="130"/>
    </location>
</feature>
<dbReference type="Proteomes" id="UP001515480">
    <property type="component" value="Unassembled WGS sequence"/>
</dbReference>
<feature type="compositionally biased region" description="Polar residues" evidence="1">
    <location>
        <begin position="1"/>
        <end position="22"/>
    </location>
</feature>
<comment type="caution">
    <text evidence="3">The sequence shown here is derived from an EMBL/GenBank/DDBJ whole genome shotgun (WGS) entry which is preliminary data.</text>
</comment>
<feature type="region of interest" description="Disordered" evidence="1">
    <location>
        <begin position="1"/>
        <end position="68"/>
    </location>
</feature>
<evidence type="ECO:0000313" key="4">
    <source>
        <dbReference type="Proteomes" id="UP001515480"/>
    </source>
</evidence>
<gene>
    <name evidence="3" type="ORF">AB1Y20_004750</name>
</gene>
<dbReference type="Pfam" id="PF13843">
    <property type="entry name" value="DDE_Tnp_1_7"/>
    <property type="match status" value="1"/>
</dbReference>
<evidence type="ECO:0000256" key="1">
    <source>
        <dbReference type="SAM" id="MobiDB-lite"/>
    </source>
</evidence>
<feature type="region of interest" description="Disordered" evidence="1">
    <location>
        <begin position="100"/>
        <end position="152"/>
    </location>
</feature>
<protein>
    <recommendedName>
        <fullName evidence="2">PiggyBac transposable element-derived protein domain-containing protein</fullName>
    </recommendedName>
</protein>
<name>A0AB34J067_PRYPA</name>
<organism evidence="3 4">
    <name type="scientific">Prymnesium parvum</name>
    <name type="common">Toxic golden alga</name>
    <dbReference type="NCBI Taxonomy" id="97485"/>
    <lineage>
        <taxon>Eukaryota</taxon>
        <taxon>Haptista</taxon>
        <taxon>Haptophyta</taxon>
        <taxon>Prymnesiophyceae</taxon>
        <taxon>Prymnesiales</taxon>
        <taxon>Prymnesiaceae</taxon>
        <taxon>Prymnesium</taxon>
    </lineage>
</organism>
<reference evidence="3 4" key="1">
    <citation type="journal article" date="2024" name="Science">
        <title>Giant polyketide synthase enzymes in the biosynthesis of giant marine polyether toxins.</title>
        <authorList>
            <person name="Fallon T.R."/>
            <person name="Shende V.V."/>
            <person name="Wierzbicki I.H."/>
            <person name="Pendleton A.L."/>
            <person name="Watervoot N.F."/>
            <person name="Auber R.P."/>
            <person name="Gonzalez D.J."/>
            <person name="Wisecaver J.H."/>
            <person name="Moore B.S."/>
        </authorList>
    </citation>
    <scope>NUCLEOTIDE SEQUENCE [LARGE SCALE GENOMIC DNA]</scope>
    <source>
        <strain evidence="3 4">12B1</strain>
    </source>
</reference>